<evidence type="ECO:0000256" key="1">
    <source>
        <dbReference type="ARBA" id="ARBA00022737"/>
    </source>
</evidence>
<organism evidence="5 6">
    <name type="scientific">Prunus armeniaca</name>
    <name type="common">Apricot</name>
    <name type="synonym">Armeniaca vulgaris</name>
    <dbReference type="NCBI Taxonomy" id="36596"/>
    <lineage>
        <taxon>Eukaryota</taxon>
        <taxon>Viridiplantae</taxon>
        <taxon>Streptophyta</taxon>
        <taxon>Embryophyta</taxon>
        <taxon>Tracheophyta</taxon>
        <taxon>Spermatophyta</taxon>
        <taxon>Magnoliopsida</taxon>
        <taxon>eudicotyledons</taxon>
        <taxon>Gunneridae</taxon>
        <taxon>Pentapetalae</taxon>
        <taxon>rosids</taxon>
        <taxon>fabids</taxon>
        <taxon>Rosales</taxon>
        <taxon>Rosaceae</taxon>
        <taxon>Amygdaloideae</taxon>
        <taxon>Amygdaleae</taxon>
        <taxon>Prunus</taxon>
    </lineage>
</organism>
<dbReference type="InterPro" id="IPR040217">
    <property type="entry name" value="ACR1-12"/>
</dbReference>
<feature type="compositionally biased region" description="Basic and acidic residues" evidence="3">
    <location>
        <begin position="756"/>
        <end position="766"/>
    </location>
</feature>
<feature type="domain" description="ACT" evidence="4">
    <location>
        <begin position="350"/>
        <end position="431"/>
    </location>
</feature>
<comment type="function">
    <text evidence="2">Binds amino acids.</text>
</comment>
<feature type="domain" description="ACT" evidence="4">
    <location>
        <begin position="441"/>
        <end position="528"/>
    </location>
</feature>
<feature type="region of interest" description="Disordered" evidence="3">
    <location>
        <begin position="1"/>
        <end position="44"/>
    </location>
</feature>
<evidence type="ECO:0000256" key="3">
    <source>
        <dbReference type="SAM" id="MobiDB-lite"/>
    </source>
</evidence>
<dbReference type="PROSITE" id="PS51671">
    <property type="entry name" value="ACT"/>
    <property type="match status" value="3"/>
</dbReference>
<evidence type="ECO:0000313" key="5">
    <source>
        <dbReference type="EMBL" id="CAB4284065.1"/>
    </source>
</evidence>
<dbReference type="Proteomes" id="UP000507222">
    <property type="component" value="Unassembled WGS sequence"/>
</dbReference>
<evidence type="ECO:0000313" key="6">
    <source>
        <dbReference type="Proteomes" id="UP000507222"/>
    </source>
</evidence>
<dbReference type="CDD" id="cd04897">
    <property type="entry name" value="ACT_ACR_3"/>
    <property type="match status" value="1"/>
</dbReference>
<dbReference type="Gene3D" id="3.30.70.260">
    <property type="match status" value="1"/>
</dbReference>
<sequence length="790" mass="89313">MKEPSRSHSNVEMGEENNEVEIGEIGLENTMSPKETTQEPKEPTKYCKQWKVNSVKLNHNHGLNPDNARYFQMNCAISSYMKRKIEVNDIAGIRVKRLQIGEGDAIAIQKYFLKMQAQNANFFYAIDLDESGRLQNVFWADSRSGAAYEEFGDAITFDTTNLTNKYDLHFAPFVGVNHHGHSLLLGCGLISSEDTETFVWLFKVWLACMSGHAPCGIITDQDRAMKNVIEIVFPKTKHRWCLWHIMKKLPEKLKSYKHYESSKFAFENIVALLFQAALRVRIYQNCKGFCSSSIYRLKVSHTFAKEGRKKKKKMEIIYRPYIDPEFEFLIERIYPPWVCIDNDSYKDCTLVKVDSANKNGILLEMVQVLTDLDLVISKSYISSDGGWFMDVFHVTDQLGNKITDESLILYIQQALCASRGGISKEARLPGRNVTPGLNDLALEMTSKDRPGLVSEISAVLVELGCNITTAVAWTHGTRAASIFYVEDGLEGGPITDPIRLAHVQEQLENVVKAHHEEGEKRSVRLTTPAGGHTHKERRLHQLMYADEDYESCRGCDGSGSSAHKKGCDRTHVNIESCKEKGYWIVNVRSRDRPKLLFDTVCALTDLQYVVFHAVVASRGTLADQEYFVRHKDGYTSNTESQRHKLTLCLVAAIERRISQGLRLDLCAKNRMGLLSDITRVFRENGLSMSRIEIGTHGERAVGSIYVTDASGDEVNPNAVELVTKEIGESIIAVHKSHKWAPQPSSSSRASNKIHNRRIEEEEEDRPRFSLGSLVWSHLERLSSSFGAIKS</sequence>
<dbReference type="PANTHER" id="PTHR31096">
    <property type="entry name" value="ACT DOMAIN-CONTAINING PROTEIN ACR4-RELATED"/>
    <property type="match status" value="1"/>
</dbReference>
<dbReference type="SUPFAM" id="SSF55021">
    <property type="entry name" value="ACT-like"/>
    <property type="match status" value="3"/>
</dbReference>
<gene>
    <name evidence="5" type="ORF">CURHAP_LOCUS39495</name>
</gene>
<dbReference type="InterPro" id="IPR045865">
    <property type="entry name" value="ACT-like_dom_sf"/>
</dbReference>
<feature type="region of interest" description="Disordered" evidence="3">
    <location>
        <begin position="737"/>
        <end position="766"/>
    </location>
</feature>
<dbReference type="InterPro" id="IPR018289">
    <property type="entry name" value="MULE_transposase_dom"/>
</dbReference>
<dbReference type="InterPro" id="IPR002912">
    <property type="entry name" value="ACT_dom"/>
</dbReference>
<reference evidence="5 6" key="1">
    <citation type="submission" date="2020-05" db="EMBL/GenBank/DDBJ databases">
        <authorList>
            <person name="Campoy J."/>
            <person name="Schneeberger K."/>
            <person name="Spophaly S."/>
        </authorList>
    </citation>
    <scope>NUCLEOTIDE SEQUENCE [LARGE SCALE GENOMIC DNA]</scope>
    <source>
        <strain evidence="5">PruArmRojPasFocal</strain>
    </source>
</reference>
<dbReference type="Pfam" id="PF10551">
    <property type="entry name" value="MULE"/>
    <property type="match status" value="1"/>
</dbReference>
<dbReference type="EMBL" id="CAEKDK010000006">
    <property type="protein sequence ID" value="CAB4284065.1"/>
    <property type="molecule type" value="Genomic_DNA"/>
</dbReference>
<keyword evidence="1 2" id="KW-0677">Repeat</keyword>
<feature type="compositionally biased region" description="Polar residues" evidence="3">
    <location>
        <begin position="742"/>
        <end position="752"/>
    </location>
</feature>
<protein>
    <recommendedName>
        <fullName evidence="2">ACT domain-containing protein ACR</fullName>
    </recommendedName>
    <alternativeName>
        <fullName evidence="2">Protein ACT DOMAIN REPEATS</fullName>
    </alternativeName>
</protein>
<dbReference type="PANTHER" id="PTHR31096:SF7">
    <property type="entry name" value="ACT DOMAIN-CONTAINING PROTEIN ACR1"/>
    <property type="match status" value="1"/>
</dbReference>
<proteinExistence type="predicted"/>
<dbReference type="AlphaFoldDB" id="A0A6J5V9K5"/>
<name>A0A6J5V9K5_PRUAR</name>
<evidence type="ECO:0000256" key="2">
    <source>
        <dbReference type="RuleBase" id="RU369043"/>
    </source>
</evidence>
<accession>A0A6J5V9K5</accession>
<feature type="compositionally biased region" description="Acidic residues" evidence="3">
    <location>
        <begin position="13"/>
        <end position="22"/>
    </location>
</feature>
<dbReference type="GO" id="GO:0016597">
    <property type="term" value="F:amino acid binding"/>
    <property type="evidence" value="ECO:0007669"/>
    <property type="project" value="UniProtKB-UniRule"/>
</dbReference>
<evidence type="ECO:0000259" key="4">
    <source>
        <dbReference type="PROSITE" id="PS51671"/>
    </source>
</evidence>
<dbReference type="CDD" id="cd04895">
    <property type="entry name" value="ACT_ACR_1"/>
    <property type="match status" value="1"/>
</dbReference>
<dbReference type="Pfam" id="PF01842">
    <property type="entry name" value="ACT"/>
    <property type="match status" value="2"/>
</dbReference>
<feature type="domain" description="ACT" evidence="4">
    <location>
        <begin position="662"/>
        <end position="742"/>
    </location>
</feature>